<dbReference type="AlphaFoldDB" id="A0A2K1QN68"/>
<evidence type="ECO:0008006" key="4">
    <source>
        <dbReference type="Google" id="ProtNLM"/>
    </source>
</evidence>
<dbReference type="EMBL" id="NKHZ01000057">
    <property type="protein sequence ID" value="PNS16574.1"/>
    <property type="molecule type" value="Genomic_DNA"/>
</dbReference>
<comment type="caution">
    <text evidence="2">The sequence shown here is derived from an EMBL/GenBank/DDBJ whole genome shotgun (WGS) entry which is preliminary data.</text>
</comment>
<dbReference type="InterPro" id="IPR012535">
    <property type="entry name" value="Cell_div_Cdc14"/>
</dbReference>
<dbReference type="Gene3D" id="1.25.10.10">
    <property type="entry name" value="Leucine-rich Repeat Variant"/>
    <property type="match status" value="1"/>
</dbReference>
<keyword evidence="3" id="KW-1185">Reference proteome</keyword>
<dbReference type="OrthoDB" id="5357220at2759"/>
<proteinExistence type="predicted"/>
<name>A0A2K1QN68_9PEZI</name>
<evidence type="ECO:0000313" key="2">
    <source>
        <dbReference type="EMBL" id="PNS16574.1"/>
    </source>
</evidence>
<evidence type="ECO:0000256" key="1">
    <source>
        <dbReference type="SAM" id="MobiDB-lite"/>
    </source>
</evidence>
<dbReference type="PANTHER" id="PTHR34065">
    <property type="entry name" value="CELL DIVISION CONTROL PROTEIN 14"/>
    <property type="match status" value="1"/>
</dbReference>
<dbReference type="InterPro" id="IPR011989">
    <property type="entry name" value="ARM-like"/>
</dbReference>
<dbReference type="SUPFAM" id="SSF48371">
    <property type="entry name" value="ARM repeat"/>
    <property type="match status" value="1"/>
</dbReference>
<dbReference type="InParanoid" id="A0A2K1QN68"/>
<feature type="compositionally biased region" description="Polar residues" evidence="1">
    <location>
        <begin position="216"/>
        <end position="225"/>
    </location>
</feature>
<reference evidence="2 3" key="1">
    <citation type="submission" date="2017-06" db="EMBL/GenBank/DDBJ databases">
        <title>Draft genome sequence of a variant of Elsinoe murrayae.</title>
        <authorList>
            <person name="Cheng Q."/>
        </authorList>
    </citation>
    <scope>NUCLEOTIDE SEQUENCE [LARGE SCALE GENOMIC DNA]</scope>
    <source>
        <strain evidence="2 3">CQ-2017a</strain>
    </source>
</reference>
<gene>
    <name evidence="2" type="ORF">CAC42_74</name>
</gene>
<feature type="region of interest" description="Disordered" evidence="1">
    <location>
        <begin position="214"/>
        <end position="240"/>
    </location>
</feature>
<dbReference type="PANTHER" id="PTHR34065:SF1">
    <property type="entry name" value="CELL DIVISION CONTROL PROTEIN 14"/>
    <property type="match status" value="1"/>
</dbReference>
<protein>
    <recommendedName>
        <fullName evidence="4">Cell division control protein 14</fullName>
    </recommendedName>
</protein>
<dbReference type="InterPro" id="IPR016024">
    <property type="entry name" value="ARM-type_fold"/>
</dbReference>
<dbReference type="Proteomes" id="UP000243797">
    <property type="component" value="Unassembled WGS sequence"/>
</dbReference>
<evidence type="ECO:0000313" key="3">
    <source>
        <dbReference type="Proteomes" id="UP000243797"/>
    </source>
</evidence>
<dbReference type="Pfam" id="PF08045">
    <property type="entry name" value="CDC14"/>
    <property type="match status" value="1"/>
</dbReference>
<organism evidence="2 3">
    <name type="scientific">Sphaceloma murrayae</name>
    <dbReference type="NCBI Taxonomy" id="2082308"/>
    <lineage>
        <taxon>Eukaryota</taxon>
        <taxon>Fungi</taxon>
        <taxon>Dikarya</taxon>
        <taxon>Ascomycota</taxon>
        <taxon>Pezizomycotina</taxon>
        <taxon>Dothideomycetes</taxon>
        <taxon>Dothideomycetidae</taxon>
        <taxon>Myriangiales</taxon>
        <taxon>Elsinoaceae</taxon>
        <taxon>Sphaceloma</taxon>
    </lineage>
</organism>
<accession>A0A2K1QN68</accession>
<dbReference type="STRING" id="2082308.A0A2K1QN68"/>
<sequence>MESLLSLSFDNISSRDINKIRKGLRQIEGLLAQICLAEEKGNKKAKKQKPGRESPSGCSLSQVAADPAFREFFRLQEGFEGNVASRLVGCLERLLGMPNYDHTNVVIVSALDLLQGVLLLHPPSRSLFRQEIHMNVVLDLLDAANPPAVQSQALLVLVSALLANPDNTRTFENMDGLMTVASLFKSRVTTKEVKLKAVEFFYFYLMPESAPRAAKGSQNSGSSMGSADGKPSKTKTTDEKQQMLGKYMSNVAELVEDLQEAAPFEIPCC</sequence>